<dbReference type="FunFam" id="2.40.10.10:FF:000068">
    <property type="entry name" value="transmembrane protease serine 2"/>
    <property type="match status" value="3"/>
</dbReference>
<keyword evidence="5" id="KW-0325">Glycoprotein</keyword>
<evidence type="ECO:0000256" key="2">
    <source>
        <dbReference type="ARBA" id="ARBA00022525"/>
    </source>
</evidence>
<keyword evidence="6" id="KW-0378">Hydrolase</keyword>
<dbReference type="CDD" id="cd00190">
    <property type="entry name" value="Tryp_SPc"/>
    <property type="match status" value="3"/>
</dbReference>
<evidence type="ECO:0000256" key="4">
    <source>
        <dbReference type="ARBA" id="ARBA00023157"/>
    </source>
</evidence>
<dbReference type="GO" id="GO:0006508">
    <property type="term" value="P:proteolysis"/>
    <property type="evidence" value="ECO:0007669"/>
    <property type="project" value="UniProtKB-KW"/>
</dbReference>
<dbReference type="Proteomes" id="UP000663834">
    <property type="component" value="Unassembled WGS sequence"/>
</dbReference>
<organism evidence="9 10">
    <name type="scientific">Rotaria magnacalcarata</name>
    <dbReference type="NCBI Taxonomy" id="392030"/>
    <lineage>
        <taxon>Eukaryota</taxon>
        <taxon>Metazoa</taxon>
        <taxon>Spiralia</taxon>
        <taxon>Gnathifera</taxon>
        <taxon>Rotifera</taxon>
        <taxon>Eurotatoria</taxon>
        <taxon>Bdelloidea</taxon>
        <taxon>Philodinida</taxon>
        <taxon>Philodinidae</taxon>
        <taxon>Rotaria</taxon>
    </lineage>
</organism>
<dbReference type="FunFam" id="2.40.10.10:FF:000054">
    <property type="entry name" value="Complement C1r subcomponent"/>
    <property type="match status" value="1"/>
</dbReference>
<reference evidence="9" key="1">
    <citation type="submission" date="2021-02" db="EMBL/GenBank/DDBJ databases">
        <authorList>
            <person name="Nowell W R."/>
        </authorList>
    </citation>
    <scope>NUCLEOTIDE SEQUENCE</scope>
</reference>
<dbReference type="InterPro" id="IPR043504">
    <property type="entry name" value="Peptidase_S1_PA_chymotrypsin"/>
</dbReference>
<feature type="domain" description="Peptidase S1" evidence="8">
    <location>
        <begin position="638"/>
        <end position="883"/>
    </location>
</feature>
<sequence length="941" mass="104109">MKNCLLIALIISVTTDAQHSRCNDKLSCDCGSSKIEKTSRIINGEEGIPCSWPMLVSIRYDLLHIGSALKHICGGTIVSHSYILTAASCFDGITNDIKLANITIAAAMHNRSAPNQIIREVDQVIIHPNWNISTNRHQYDIALVHLSMPLDVETHHCITRTCLPPQLHLTEELLQYPSGDKQLVVVGWGRTNPNGNDSDVLRQALVLSIDYNNSKCNNIASKPNIQFCAGPSDASTGPCYGDFGGPILHWIGDRWEQVGIASYTPDACKGNSVIIYTRTAYYRSWIEENIKTDDKTTEEIIILPTLPPIIITDPPLTTYQCNKYEVPCGCGRRNVQFPKLDTIIESDAIPYSWSMIVSIRMNGSNKHSCSGSILTEYYILTSASCIANVPSFGITIVAGIHNYSEHDSTYRKIDQILLHPNYMGVSDNYANDIAILHMSQPLDFDNDPFVSRTCVPEKSAPIFNSTTNPEHELDLALIGWGSMSCQNKTIQDLLQQVQIYSIDHTEKSCFILDKHRDIQFCAGVKAGSTGEKLIPCVGDSGSPIFEWLGDRWQQVGIASHTIDCTPLKNAGIYTRIVEYNDWIQSIINNCTIPSPSRATTTTVRMTTKPVKPSVEYRCNTTSTCGCGATPVAISSTRIVGGEDAREHSWSMIASLRLEFPHLHDCGGTILSNSYILTAAHCHTGPVSNPSVGFSVVVGMTHISDSEVIQRTVDRIYIHPNYIGPEDGYRHDIALLHINESLVFDPDRFLTKSCIHPVRSPTLNDEYIENNTPLTVIGWGNLHESWPPIMPTTLQQVVVYAMDNDDPICRGSINDSQIQFCAGLPEGGKDSCKGDSGGPIFQWTGQYWEQVGIVSYGNGCARPGRPGIYTRLSYYYDWINNILKNDNEHLEPVFPSNATTTMKINTTTIINKSTPSTKSDALNHDKNTIIGAILIVFLSFIL</sequence>
<comment type="subcellular location">
    <subcellularLocation>
        <location evidence="1">Secreted</location>
    </subcellularLocation>
</comment>
<evidence type="ECO:0000313" key="9">
    <source>
        <dbReference type="EMBL" id="CAF1328183.1"/>
    </source>
</evidence>
<evidence type="ECO:0000256" key="5">
    <source>
        <dbReference type="ARBA" id="ARBA00023180"/>
    </source>
</evidence>
<dbReference type="PROSITE" id="PS00134">
    <property type="entry name" value="TRYPSIN_HIS"/>
    <property type="match status" value="1"/>
</dbReference>
<evidence type="ECO:0000256" key="3">
    <source>
        <dbReference type="ARBA" id="ARBA00022729"/>
    </source>
</evidence>
<gene>
    <name evidence="9" type="ORF">KQP761_LOCUS6101</name>
</gene>
<evidence type="ECO:0000256" key="6">
    <source>
        <dbReference type="RuleBase" id="RU363034"/>
    </source>
</evidence>
<dbReference type="PROSITE" id="PS50240">
    <property type="entry name" value="TRYPSIN_DOM"/>
    <property type="match status" value="3"/>
</dbReference>
<dbReference type="SMART" id="SM00020">
    <property type="entry name" value="Tryp_SPc"/>
    <property type="match status" value="3"/>
</dbReference>
<keyword evidence="6" id="KW-0720">Serine protease</keyword>
<feature type="domain" description="Peptidase S1" evidence="8">
    <location>
        <begin position="41"/>
        <end position="291"/>
    </location>
</feature>
<keyword evidence="3 7" id="KW-0732">Signal</keyword>
<dbReference type="InterPro" id="IPR018114">
    <property type="entry name" value="TRYPSIN_HIS"/>
</dbReference>
<dbReference type="PANTHER" id="PTHR24252">
    <property type="entry name" value="ACROSIN-RELATED"/>
    <property type="match status" value="1"/>
</dbReference>
<dbReference type="Pfam" id="PF00089">
    <property type="entry name" value="Trypsin"/>
    <property type="match status" value="3"/>
</dbReference>
<accession>A0A815FNV4</accession>
<keyword evidence="4" id="KW-1015">Disulfide bond</keyword>
<dbReference type="InterPro" id="IPR001314">
    <property type="entry name" value="Peptidase_S1A"/>
</dbReference>
<dbReference type="OrthoDB" id="10002959at2759"/>
<protein>
    <recommendedName>
        <fullName evidence="8">Peptidase S1 domain-containing protein</fullName>
    </recommendedName>
</protein>
<feature type="signal peptide" evidence="7">
    <location>
        <begin position="1"/>
        <end position="17"/>
    </location>
</feature>
<dbReference type="GO" id="GO:0005576">
    <property type="term" value="C:extracellular region"/>
    <property type="evidence" value="ECO:0007669"/>
    <property type="project" value="UniProtKB-SubCell"/>
</dbReference>
<dbReference type="Gene3D" id="2.40.10.10">
    <property type="entry name" value="Trypsin-like serine proteases"/>
    <property type="match status" value="3"/>
</dbReference>
<evidence type="ECO:0000313" key="10">
    <source>
        <dbReference type="Proteomes" id="UP000663834"/>
    </source>
</evidence>
<evidence type="ECO:0000259" key="8">
    <source>
        <dbReference type="PROSITE" id="PS50240"/>
    </source>
</evidence>
<dbReference type="PANTHER" id="PTHR24252:SF7">
    <property type="entry name" value="HYALIN"/>
    <property type="match status" value="1"/>
</dbReference>
<dbReference type="SUPFAM" id="SSF50494">
    <property type="entry name" value="Trypsin-like serine proteases"/>
    <property type="match status" value="3"/>
</dbReference>
<keyword evidence="6" id="KW-0645">Protease</keyword>
<dbReference type="InterPro" id="IPR009003">
    <property type="entry name" value="Peptidase_S1_PA"/>
</dbReference>
<evidence type="ECO:0000256" key="7">
    <source>
        <dbReference type="SAM" id="SignalP"/>
    </source>
</evidence>
<feature type="domain" description="Peptidase S1" evidence="8">
    <location>
        <begin position="343"/>
        <end position="588"/>
    </location>
</feature>
<name>A0A815FNV4_9BILA</name>
<comment type="caution">
    <text evidence="9">The sequence shown here is derived from an EMBL/GenBank/DDBJ whole genome shotgun (WGS) entry which is preliminary data.</text>
</comment>
<dbReference type="PRINTS" id="PR00722">
    <property type="entry name" value="CHYMOTRYPSIN"/>
</dbReference>
<dbReference type="InterPro" id="IPR033116">
    <property type="entry name" value="TRYPSIN_SER"/>
</dbReference>
<dbReference type="AlphaFoldDB" id="A0A815FNV4"/>
<dbReference type="InterPro" id="IPR001254">
    <property type="entry name" value="Trypsin_dom"/>
</dbReference>
<dbReference type="GO" id="GO:0004252">
    <property type="term" value="F:serine-type endopeptidase activity"/>
    <property type="evidence" value="ECO:0007669"/>
    <property type="project" value="InterPro"/>
</dbReference>
<feature type="chain" id="PRO_5032363288" description="Peptidase S1 domain-containing protein" evidence="7">
    <location>
        <begin position="18"/>
        <end position="941"/>
    </location>
</feature>
<proteinExistence type="predicted"/>
<dbReference type="EMBL" id="CAJNOW010001741">
    <property type="protein sequence ID" value="CAF1328183.1"/>
    <property type="molecule type" value="Genomic_DNA"/>
</dbReference>
<keyword evidence="2" id="KW-0964">Secreted</keyword>
<dbReference type="PROSITE" id="PS00135">
    <property type="entry name" value="TRYPSIN_SER"/>
    <property type="match status" value="1"/>
</dbReference>
<evidence type="ECO:0000256" key="1">
    <source>
        <dbReference type="ARBA" id="ARBA00004613"/>
    </source>
</evidence>